<dbReference type="EMBL" id="CP000095">
    <property type="protein sequence ID" value="AAZ58009.1"/>
    <property type="molecule type" value="Genomic_DNA"/>
</dbReference>
<evidence type="ECO:0000313" key="3">
    <source>
        <dbReference type="Proteomes" id="UP000002535"/>
    </source>
</evidence>
<protein>
    <submittedName>
        <fullName evidence="2">Uncharacterized protein</fullName>
    </submittedName>
</protein>
<dbReference type="HOGENOM" id="CLU_2106812_0_0_3"/>
<accession>Q46KG9</accession>
<keyword evidence="1" id="KW-1133">Transmembrane helix</keyword>
<organism evidence="2 3">
    <name type="scientific">Prochlorococcus marinus (strain NATL2A)</name>
    <dbReference type="NCBI Taxonomy" id="59920"/>
    <lineage>
        <taxon>Bacteria</taxon>
        <taxon>Bacillati</taxon>
        <taxon>Cyanobacteriota</taxon>
        <taxon>Cyanophyceae</taxon>
        <taxon>Synechococcales</taxon>
        <taxon>Prochlorococcaceae</taxon>
        <taxon>Prochlorococcus</taxon>
    </lineage>
</organism>
<dbReference type="AlphaFoldDB" id="Q46KG9"/>
<dbReference type="OrthoDB" id="9920420at2"/>
<feature type="transmembrane region" description="Helical" evidence="1">
    <location>
        <begin position="12"/>
        <end position="34"/>
    </location>
</feature>
<dbReference type="Proteomes" id="UP000002535">
    <property type="component" value="Chromosome"/>
</dbReference>
<keyword evidence="1" id="KW-0472">Membrane</keyword>
<evidence type="ECO:0000256" key="1">
    <source>
        <dbReference type="SAM" id="Phobius"/>
    </source>
</evidence>
<name>Q46KG9_PROMT</name>
<reference evidence="2 3" key="1">
    <citation type="journal article" date="2007" name="PLoS Genet.">
        <title>Patterns and implications of gene gain and loss in the evolution of Prochlorococcus.</title>
        <authorList>
            <person name="Kettler G.C."/>
            <person name="Martiny A.C."/>
            <person name="Huang K."/>
            <person name="Zucker J."/>
            <person name="Coleman M.L."/>
            <person name="Rodrigue S."/>
            <person name="Chen F."/>
            <person name="Lapidus A."/>
            <person name="Ferriera S."/>
            <person name="Johnson J."/>
            <person name="Steglich C."/>
            <person name="Church G.M."/>
            <person name="Richardson P."/>
            <person name="Chisholm S.W."/>
        </authorList>
    </citation>
    <scope>NUCLEOTIDE SEQUENCE [LARGE SCALE GENOMIC DNA]</scope>
    <source>
        <strain evidence="2 3">NATL2A</strain>
    </source>
</reference>
<sequence>MLLAAFEPGKEMAIANFSLAIFCLFTVALPLILITRGDKTEANRNFLQATVNPWAQVVKEAEVAQVVLSEVTSSVKLEPNLELVSERNIGAIPESGEVICLEIKGSDELDESSPELLPTDDELLAA</sequence>
<evidence type="ECO:0000313" key="2">
    <source>
        <dbReference type="EMBL" id="AAZ58009.1"/>
    </source>
</evidence>
<keyword evidence="1" id="KW-0812">Transmembrane</keyword>
<gene>
    <name evidence="2" type="ordered locus">PMN2A_0518</name>
</gene>
<dbReference type="KEGG" id="pmn:PMN2A_0518"/>
<dbReference type="RefSeq" id="WP_011294615.1">
    <property type="nucleotide sequence ID" value="NC_007335.2"/>
</dbReference>
<keyword evidence="3" id="KW-1185">Reference proteome</keyword>
<proteinExistence type="predicted"/>